<comment type="caution">
    <text evidence="2">The sequence shown here is derived from an EMBL/GenBank/DDBJ whole genome shotgun (WGS) entry which is preliminary data.</text>
</comment>
<reference evidence="2 3" key="1">
    <citation type="submission" date="2012-04" db="EMBL/GenBank/DDBJ databases">
        <authorList>
            <person name="Genoscope - CEA"/>
        </authorList>
    </citation>
    <scope>NUCLEOTIDE SEQUENCE [LARGE SCALE GENOMIC DNA]</scope>
    <source>
        <strain evidence="2 3">9717</strain>
    </source>
</reference>
<dbReference type="HOGENOM" id="CLU_3382707_0_0_3"/>
<dbReference type="Proteomes" id="UP000003172">
    <property type="component" value="Unassembled WGS sequence"/>
</dbReference>
<organism evidence="2 3">
    <name type="scientific">Microcystis aeruginosa PCC 9717</name>
    <dbReference type="NCBI Taxonomy" id="1160286"/>
    <lineage>
        <taxon>Bacteria</taxon>
        <taxon>Bacillati</taxon>
        <taxon>Cyanobacteriota</taxon>
        <taxon>Cyanophyceae</taxon>
        <taxon>Oscillatoriophycideae</taxon>
        <taxon>Chroococcales</taxon>
        <taxon>Microcystaceae</taxon>
        <taxon>Microcystis</taxon>
    </lineage>
</organism>
<evidence type="ECO:0000256" key="1">
    <source>
        <dbReference type="SAM" id="MobiDB-lite"/>
    </source>
</evidence>
<dbReference type="EMBL" id="CAII01000156">
    <property type="protein sequence ID" value="CCH96652.1"/>
    <property type="molecule type" value="Genomic_DNA"/>
</dbReference>
<dbReference type="AlphaFoldDB" id="I4FLX7"/>
<proteinExistence type="predicted"/>
<feature type="compositionally biased region" description="Basic and acidic residues" evidence="1">
    <location>
        <begin position="7"/>
        <end position="16"/>
    </location>
</feature>
<protein>
    <submittedName>
        <fullName evidence="2">Uncharacterized protein</fullName>
    </submittedName>
</protein>
<evidence type="ECO:0000313" key="3">
    <source>
        <dbReference type="Proteomes" id="UP000003172"/>
    </source>
</evidence>
<gene>
    <name evidence="2" type="ORF">MICAB_2390003</name>
</gene>
<feature type="region of interest" description="Disordered" evidence="1">
    <location>
        <begin position="1"/>
        <end position="33"/>
    </location>
</feature>
<name>I4FLX7_MICAE</name>
<sequence>MYASGRNWERDEKDESPILQQYQNRCISNNHQL</sequence>
<feature type="compositionally biased region" description="Polar residues" evidence="1">
    <location>
        <begin position="18"/>
        <end position="33"/>
    </location>
</feature>
<evidence type="ECO:0000313" key="2">
    <source>
        <dbReference type="EMBL" id="CCH96652.1"/>
    </source>
</evidence>
<accession>I4FLX7</accession>